<dbReference type="InterPro" id="IPR025672">
    <property type="entry name" value="Sigma_reg_C_dom"/>
</dbReference>
<gene>
    <name evidence="3" type="ORF">GGG87_08030</name>
</gene>
<protein>
    <recommendedName>
        <fullName evidence="2">Sigma factor regulator C-terminal domain-containing protein</fullName>
    </recommendedName>
</protein>
<reference evidence="3 4" key="1">
    <citation type="submission" date="2019-11" db="EMBL/GenBank/DDBJ databases">
        <title>Streptococcis sp. isolated from the respiratory tract of Marmot.</title>
        <authorList>
            <person name="Zhang G."/>
        </authorList>
    </citation>
    <scope>NUCLEOTIDE SEQUENCE [LARGE SCALE GENOMIC DNA]</scope>
    <source>
        <strain evidence="4">zg-86</strain>
    </source>
</reference>
<keyword evidence="1" id="KW-0472">Membrane</keyword>
<evidence type="ECO:0000313" key="4">
    <source>
        <dbReference type="Proteomes" id="UP000435060"/>
    </source>
</evidence>
<keyword evidence="4" id="KW-1185">Reference proteome</keyword>
<feature type="transmembrane region" description="Helical" evidence="1">
    <location>
        <begin position="21"/>
        <end position="43"/>
    </location>
</feature>
<sequence length="322" mass="36514">MMMETFEVLAKKTRREWKKRTLLISFGSVLLASGVAFLIWMGLGFLSTQQYHQLDDYYYRQTSIAFPNMQRDNVRVVFANNLGGTYEANLIKDIDGISVKYEEIAANFTVMNQDQDALASFVLPASVEQDSTEMAYSYKSHQKAALFFNPKASYGSEDIIRKPAKELSYLSQMKGQLVEVAISFDKQYTLAELEEKLPKNLKINWYWIGSVSTDNTAQKAISHLFGWTPRKQWLDSSYQEFYELLEAFSQSKEFKEMGQEGLAEDVTAHLASEGKVGKASFGGVILTGKAENFAQLENQDWIFASSIGAAIPNQPYYQLDVE</sequence>
<dbReference type="Pfam" id="PF13791">
    <property type="entry name" value="Sigma_reg_C"/>
    <property type="match status" value="1"/>
</dbReference>
<name>A0ABW9R4R5_9STRE</name>
<accession>A0ABW9R4R5</accession>
<dbReference type="Proteomes" id="UP000435060">
    <property type="component" value="Unassembled WGS sequence"/>
</dbReference>
<evidence type="ECO:0000313" key="3">
    <source>
        <dbReference type="EMBL" id="MTB64943.1"/>
    </source>
</evidence>
<keyword evidence="1" id="KW-0812">Transmembrane</keyword>
<feature type="domain" description="Sigma factor regulator C-terminal" evidence="2">
    <location>
        <begin position="170"/>
        <end position="308"/>
    </location>
</feature>
<evidence type="ECO:0000256" key="1">
    <source>
        <dbReference type="SAM" id="Phobius"/>
    </source>
</evidence>
<keyword evidence="1" id="KW-1133">Transmembrane helix</keyword>
<organism evidence="3 4">
    <name type="scientific">Streptococcus zhangguiae</name>
    <dbReference type="NCBI Taxonomy" id="2664091"/>
    <lineage>
        <taxon>Bacteria</taxon>
        <taxon>Bacillati</taxon>
        <taxon>Bacillota</taxon>
        <taxon>Bacilli</taxon>
        <taxon>Lactobacillales</taxon>
        <taxon>Streptococcaceae</taxon>
        <taxon>Streptococcus</taxon>
    </lineage>
</organism>
<evidence type="ECO:0000259" key="2">
    <source>
        <dbReference type="Pfam" id="PF13791"/>
    </source>
</evidence>
<comment type="caution">
    <text evidence="3">The sequence shown here is derived from an EMBL/GenBank/DDBJ whole genome shotgun (WGS) entry which is preliminary data.</text>
</comment>
<proteinExistence type="predicted"/>
<dbReference type="EMBL" id="WLCG01000011">
    <property type="protein sequence ID" value="MTB64943.1"/>
    <property type="molecule type" value="Genomic_DNA"/>
</dbReference>